<evidence type="ECO:0000256" key="1">
    <source>
        <dbReference type="ARBA" id="ARBA00004123"/>
    </source>
</evidence>
<sequence length="396" mass="43315">MADGKDEPAGGGLPDGWLKECRPRKNQHGSRIKGDMFYIDPIHGYEFRSLKDVYRYLQSGDISQCIKLPSKRKIEDLHSPGDPSHPTGRSSDCTHLDTVNKSNQYEVRGRESLGDAWLSPKGGSTKLDNINPILKEYDEFEVSDVRSIQSGSEEHNPGKAESVTRKGVNVELRTKEKKRKAKSVKQMATPIRSSPRLAALRMSQEASNACRDGPASMQTDITNQLQPKQVRNPRRKANSSEVAEKNDGTSSSSEKTEDNGCLVPNQIRASVPSSSVDVGCQNTPAGVPVLPQQVELGGTTAGMPGSGLSSLFRHVWSDPCLQFAFRTLIGDIPVFNDSLAAANYFLPQQNLNKGATSNCSSSAYDGPRNRAQVDHVSLSMPRPSDKLYGSSWFPPQ</sequence>
<reference evidence="8" key="1">
    <citation type="journal article" date="2018" name="DNA Res.">
        <title>Multiple hybrid de novo genome assembly of finger millet, an orphan allotetraploid crop.</title>
        <authorList>
            <person name="Hatakeyama M."/>
            <person name="Aluri S."/>
            <person name="Balachadran M.T."/>
            <person name="Sivarajan S.R."/>
            <person name="Patrignani A."/>
            <person name="Gruter S."/>
            <person name="Poveda L."/>
            <person name="Shimizu-Inatsugi R."/>
            <person name="Baeten J."/>
            <person name="Francoijs K.J."/>
            <person name="Nataraja K.N."/>
            <person name="Reddy Y.A.N."/>
            <person name="Phadnis S."/>
            <person name="Ravikumar R.L."/>
            <person name="Schlapbach R."/>
            <person name="Sreeman S.M."/>
            <person name="Shimizu K.K."/>
        </authorList>
    </citation>
    <scope>NUCLEOTIDE SEQUENCE</scope>
</reference>
<keyword evidence="5" id="KW-0539">Nucleus</keyword>
<comment type="caution">
    <text evidence="8">The sequence shown here is derived from an EMBL/GenBank/DDBJ whole genome shotgun (WGS) entry which is preliminary data.</text>
</comment>
<evidence type="ECO:0000313" key="8">
    <source>
        <dbReference type="EMBL" id="GJN26470.1"/>
    </source>
</evidence>
<dbReference type="CDD" id="cd00122">
    <property type="entry name" value="MBD"/>
    <property type="match status" value="1"/>
</dbReference>
<dbReference type="PROSITE" id="PS50982">
    <property type="entry name" value="MBD"/>
    <property type="match status" value="1"/>
</dbReference>
<protein>
    <recommendedName>
        <fullName evidence="7">MBD domain-containing protein</fullName>
    </recommendedName>
</protein>
<evidence type="ECO:0000256" key="6">
    <source>
        <dbReference type="SAM" id="MobiDB-lite"/>
    </source>
</evidence>
<feature type="region of interest" description="Disordered" evidence="6">
    <location>
        <begin position="1"/>
        <end position="28"/>
    </location>
</feature>
<evidence type="ECO:0000256" key="5">
    <source>
        <dbReference type="ARBA" id="ARBA00023242"/>
    </source>
</evidence>
<reference evidence="8" key="2">
    <citation type="submission" date="2021-12" db="EMBL/GenBank/DDBJ databases">
        <title>Resequencing data analysis of finger millet.</title>
        <authorList>
            <person name="Hatakeyama M."/>
            <person name="Aluri S."/>
            <person name="Balachadran M.T."/>
            <person name="Sivarajan S.R."/>
            <person name="Poveda L."/>
            <person name="Shimizu-Inatsugi R."/>
            <person name="Schlapbach R."/>
            <person name="Sreeman S.M."/>
            <person name="Shimizu K.K."/>
        </authorList>
    </citation>
    <scope>NUCLEOTIDE SEQUENCE</scope>
</reference>
<dbReference type="GO" id="GO:0003677">
    <property type="term" value="F:DNA binding"/>
    <property type="evidence" value="ECO:0007669"/>
    <property type="project" value="UniProtKB-KW"/>
</dbReference>
<keyword evidence="2" id="KW-0805">Transcription regulation</keyword>
<dbReference type="EMBL" id="BQKI01000079">
    <property type="protein sequence ID" value="GJN26470.1"/>
    <property type="molecule type" value="Genomic_DNA"/>
</dbReference>
<name>A0AAV5EW78_ELECO</name>
<organism evidence="8 9">
    <name type="scientific">Eleusine coracana subsp. coracana</name>
    <dbReference type="NCBI Taxonomy" id="191504"/>
    <lineage>
        <taxon>Eukaryota</taxon>
        <taxon>Viridiplantae</taxon>
        <taxon>Streptophyta</taxon>
        <taxon>Embryophyta</taxon>
        <taxon>Tracheophyta</taxon>
        <taxon>Spermatophyta</taxon>
        <taxon>Magnoliopsida</taxon>
        <taxon>Liliopsida</taxon>
        <taxon>Poales</taxon>
        <taxon>Poaceae</taxon>
        <taxon>PACMAD clade</taxon>
        <taxon>Chloridoideae</taxon>
        <taxon>Cynodonteae</taxon>
        <taxon>Eleusininae</taxon>
        <taxon>Eleusine</taxon>
    </lineage>
</organism>
<feature type="region of interest" description="Disordered" evidence="6">
    <location>
        <begin position="197"/>
        <end position="260"/>
    </location>
</feature>
<feature type="domain" description="MBD" evidence="7">
    <location>
        <begin position="3"/>
        <end position="73"/>
    </location>
</feature>
<dbReference type="GO" id="GO:0005634">
    <property type="term" value="C:nucleus"/>
    <property type="evidence" value="ECO:0007669"/>
    <property type="project" value="UniProtKB-SubCell"/>
</dbReference>
<feature type="region of interest" description="Disordered" evidence="6">
    <location>
        <begin position="74"/>
        <end position="96"/>
    </location>
</feature>
<comment type="subcellular location">
    <subcellularLocation>
        <location evidence="1">Nucleus</location>
    </subcellularLocation>
</comment>
<proteinExistence type="predicted"/>
<feature type="region of interest" description="Disordered" evidence="6">
    <location>
        <begin position="356"/>
        <end position="382"/>
    </location>
</feature>
<dbReference type="Gene3D" id="3.30.890.10">
    <property type="entry name" value="Methyl-cpg-binding Protein 2, Chain A"/>
    <property type="match status" value="1"/>
</dbReference>
<dbReference type="InterPro" id="IPR016177">
    <property type="entry name" value="DNA-bd_dom_sf"/>
</dbReference>
<feature type="compositionally biased region" description="Polar residues" evidence="6">
    <location>
        <begin position="216"/>
        <end position="229"/>
    </location>
</feature>
<keyword evidence="3" id="KW-0238">DNA-binding</keyword>
<dbReference type="InterPro" id="IPR001739">
    <property type="entry name" value="Methyl_CpG_DNA-bd"/>
</dbReference>
<evidence type="ECO:0000256" key="4">
    <source>
        <dbReference type="ARBA" id="ARBA00023163"/>
    </source>
</evidence>
<dbReference type="Proteomes" id="UP001054889">
    <property type="component" value="Unassembled WGS sequence"/>
</dbReference>
<evidence type="ECO:0000313" key="9">
    <source>
        <dbReference type="Proteomes" id="UP001054889"/>
    </source>
</evidence>
<gene>
    <name evidence="8" type="primary">gb14402</name>
    <name evidence="8" type="ORF">PR202_gb14402</name>
</gene>
<accession>A0AAV5EW78</accession>
<evidence type="ECO:0000256" key="2">
    <source>
        <dbReference type="ARBA" id="ARBA00023015"/>
    </source>
</evidence>
<dbReference type="SUPFAM" id="SSF54171">
    <property type="entry name" value="DNA-binding domain"/>
    <property type="match status" value="1"/>
</dbReference>
<keyword evidence="9" id="KW-1185">Reference proteome</keyword>
<dbReference type="PANTHER" id="PTHR34067">
    <property type="entry name" value="OS04G0193200 PROTEIN"/>
    <property type="match status" value="1"/>
</dbReference>
<keyword evidence="4" id="KW-0804">Transcription</keyword>
<feature type="compositionally biased region" description="Polar residues" evidence="6">
    <location>
        <begin position="87"/>
        <end position="96"/>
    </location>
</feature>
<feature type="compositionally biased region" description="Basic and acidic residues" evidence="6">
    <location>
        <begin position="152"/>
        <end position="164"/>
    </location>
</feature>
<dbReference type="InterPro" id="IPR038945">
    <property type="entry name" value="MBD13-like"/>
</dbReference>
<feature type="region of interest" description="Disordered" evidence="6">
    <location>
        <begin position="146"/>
        <end position="165"/>
    </location>
</feature>
<dbReference type="Pfam" id="PF01429">
    <property type="entry name" value="MBD"/>
    <property type="match status" value="1"/>
</dbReference>
<evidence type="ECO:0000259" key="7">
    <source>
        <dbReference type="PROSITE" id="PS50982"/>
    </source>
</evidence>
<dbReference type="PANTHER" id="PTHR34067:SF20">
    <property type="entry name" value="OS08G0206700 PROTEIN"/>
    <property type="match status" value="1"/>
</dbReference>
<evidence type="ECO:0000256" key="3">
    <source>
        <dbReference type="ARBA" id="ARBA00023125"/>
    </source>
</evidence>
<dbReference type="AlphaFoldDB" id="A0AAV5EW78"/>